<protein>
    <submittedName>
        <fullName evidence="3">ATP-binding protein</fullName>
    </submittedName>
</protein>
<comment type="caution">
    <text evidence="3">The sequence shown here is derived from an EMBL/GenBank/DDBJ whole genome shotgun (WGS) entry which is preliminary data.</text>
</comment>
<accession>A0ABS8JY66</accession>
<dbReference type="Pfam" id="PF13581">
    <property type="entry name" value="HATPase_c_2"/>
    <property type="match status" value="1"/>
</dbReference>
<evidence type="ECO:0000256" key="1">
    <source>
        <dbReference type="SAM" id="MobiDB-lite"/>
    </source>
</evidence>
<keyword evidence="3" id="KW-0067">ATP-binding</keyword>
<sequence>MEAVLNQSSTMQQRFEIADPSQISFARRGIGELAQRVGCSETAIGRVAIVVTECATNQLKHAQRGELLARTLHALVPDGSPAARAGVELLAIDNGPGIHDLHACFVDGYSTAGSPGTGMGAINRLADELDVWSAPGLGTILRIVIWADGGAATNSNRVTNSATIGAANALDPAAPHAEPRATSGSSADSSTGIATRPVEYGAINLPLQGEILCGDAWSCGYADGEFTVMVADGLGHGALAYQAARAAVDNFAQLGPSSVEQIVVAAHQALRPTRGAALGVARIPLGAPGGEPRQPDGTSANAAARFCGIGNIAASVWTPHAHRHLVSHAGIAGHQMHKAQAFKVDWPDDALLILHSDGLATRWDLSRYPGLTLRHPALIAAALYRDFARGRDDLTVFVARVPRKESV</sequence>
<dbReference type="InterPro" id="IPR036457">
    <property type="entry name" value="PPM-type-like_dom_sf"/>
</dbReference>
<gene>
    <name evidence="3" type="ORF">LJ656_19845</name>
</gene>
<keyword evidence="3" id="KW-0547">Nucleotide-binding</keyword>
<dbReference type="SMART" id="SM00331">
    <property type="entry name" value="PP2C_SIG"/>
    <property type="match status" value="1"/>
</dbReference>
<evidence type="ECO:0000313" key="4">
    <source>
        <dbReference type="Proteomes" id="UP001431019"/>
    </source>
</evidence>
<name>A0ABS8JY66_9BURK</name>
<dbReference type="InterPro" id="IPR036890">
    <property type="entry name" value="HATPase_C_sf"/>
</dbReference>
<dbReference type="InterPro" id="IPR039248">
    <property type="entry name" value="Ptase_RsbX"/>
</dbReference>
<keyword evidence="4" id="KW-1185">Reference proteome</keyword>
<organism evidence="3 4">
    <name type="scientific">Paraburkholderia sejongensis</name>
    <dbReference type="NCBI Taxonomy" id="2886946"/>
    <lineage>
        <taxon>Bacteria</taxon>
        <taxon>Pseudomonadati</taxon>
        <taxon>Pseudomonadota</taxon>
        <taxon>Betaproteobacteria</taxon>
        <taxon>Burkholderiales</taxon>
        <taxon>Burkholderiaceae</taxon>
        <taxon>Paraburkholderia</taxon>
    </lineage>
</organism>
<dbReference type="SUPFAM" id="SSF55874">
    <property type="entry name" value="ATPase domain of HSP90 chaperone/DNA topoisomerase II/histidine kinase"/>
    <property type="match status" value="1"/>
</dbReference>
<dbReference type="PANTHER" id="PTHR35801">
    <property type="entry name" value="PHOSPHOSERINE PHOSPHATASE RSBX"/>
    <property type="match status" value="1"/>
</dbReference>
<dbReference type="Gene3D" id="3.60.40.10">
    <property type="entry name" value="PPM-type phosphatase domain"/>
    <property type="match status" value="1"/>
</dbReference>
<dbReference type="Proteomes" id="UP001431019">
    <property type="component" value="Unassembled WGS sequence"/>
</dbReference>
<reference evidence="3 4" key="1">
    <citation type="submission" date="2021-11" db="EMBL/GenBank/DDBJ databases">
        <authorList>
            <person name="Oh E.-T."/>
            <person name="Kim S.-B."/>
        </authorList>
    </citation>
    <scope>NUCLEOTIDE SEQUENCE [LARGE SCALE GENOMIC DNA]</scope>
    <source>
        <strain evidence="3 4">MMS20-SJTR3</strain>
    </source>
</reference>
<dbReference type="EMBL" id="JAJITD010000009">
    <property type="protein sequence ID" value="MCC8394851.1"/>
    <property type="molecule type" value="Genomic_DNA"/>
</dbReference>
<proteinExistence type="predicted"/>
<feature type="region of interest" description="Disordered" evidence="1">
    <location>
        <begin position="173"/>
        <end position="192"/>
    </location>
</feature>
<dbReference type="SUPFAM" id="SSF81606">
    <property type="entry name" value="PP2C-like"/>
    <property type="match status" value="1"/>
</dbReference>
<dbReference type="InterPro" id="IPR003594">
    <property type="entry name" value="HATPase_dom"/>
</dbReference>
<dbReference type="PANTHER" id="PTHR35801:SF1">
    <property type="entry name" value="PHOSPHOSERINE PHOSPHATASE RSBX"/>
    <property type="match status" value="1"/>
</dbReference>
<feature type="domain" description="PPM-type phosphatase" evidence="2">
    <location>
        <begin position="198"/>
        <end position="401"/>
    </location>
</feature>
<dbReference type="Gene3D" id="3.30.565.10">
    <property type="entry name" value="Histidine kinase-like ATPase, C-terminal domain"/>
    <property type="match status" value="1"/>
</dbReference>
<dbReference type="InterPro" id="IPR001932">
    <property type="entry name" value="PPM-type_phosphatase-like_dom"/>
</dbReference>
<dbReference type="GO" id="GO:0005524">
    <property type="term" value="F:ATP binding"/>
    <property type="evidence" value="ECO:0007669"/>
    <property type="project" value="UniProtKB-KW"/>
</dbReference>
<evidence type="ECO:0000259" key="2">
    <source>
        <dbReference type="SMART" id="SM00331"/>
    </source>
</evidence>
<evidence type="ECO:0000313" key="3">
    <source>
        <dbReference type="EMBL" id="MCC8394851.1"/>
    </source>
</evidence>
<dbReference type="RefSeq" id="WP_230511075.1">
    <property type="nucleotide sequence ID" value="NZ_JAJITD010000009.1"/>
</dbReference>